<dbReference type="GO" id="GO:0042802">
    <property type="term" value="F:identical protein binding"/>
    <property type="evidence" value="ECO:0007669"/>
    <property type="project" value="TreeGrafter"/>
</dbReference>
<evidence type="ECO:0000313" key="3">
    <source>
        <dbReference type="EMBL" id="TZF82454.1"/>
    </source>
</evidence>
<dbReference type="InterPro" id="IPR005814">
    <property type="entry name" value="Aminotrans_3"/>
</dbReference>
<proteinExistence type="predicted"/>
<comment type="caution">
    <text evidence="3">The sequence shown here is derived from an EMBL/GenBank/DDBJ whole genome shotgun (WGS) entry which is preliminary data.</text>
</comment>
<keyword evidence="2 3" id="KW-0032">Aminotransferase</keyword>
<keyword evidence="3" id="KW-0808">Transferase</keyword>
<dbReference type="GO" id="GO:0008483">
    <property type="term" value="F:transaminase activity"/>
    <property type="evidence" value="ECO:0007669"/>
    <property type="project" value="UniProtKB-KW"/>
</dbReference>
<dbReference type="EMBL" id="VTRV01000215">
    <property type="protein sequence ID" value="TZF82454.1"/>
    <property type="molecule type" value="Genomic_DNA"/>
</dbReference>
<accession>A0A5D8YQ95</accession>
<dbReference type="Gene3D" id="3.90.1150.10">
    <property type="entry name" value="Aspartate Aminotransferase, domain 1"/>
    <property type="match status" value="1"/>
</dbReference>
<dbReference type="GO" id="GO:0030170">
    <property type="term" value="F:pyridoxal phosphate binding"/>
    <property type="evidence" value="ECO:0007669"/>
    <property type="project" value="InterPro"/>
</dbReference>
<dbReference type="Proteomes" id="UP000323164">
    <property type="component" value="Unassembled WGS sequence"/>
</dbReference>
<gene>
    <name evidence="3" type="ORF">FW784_13330</name>
</gene>
<dbReference type="SUPFAM" id="SSF53383">
    <property type="entry name" value="PLP-dependent transferases"/>
    <property type="match status" value="1"/>
</dbReference>
<evidence type="ECO:0000313" key="4">
    <source>
        <dbReference type="Proteomes" id="UP000323164"/>
    </source>
</evidence>
<dbReference type="PANTHER" id="PTHR11986">
    <property type="entry name" value="AMINOTRANSFERASE CLASS III"/>
    <property type="match status" value="1"/>
</dbReference>
<dbReference type="InterPro" id="IPR050103">
    <property type="entry name" value="Class-III_PLP-dep_AT"/>
</dbReference>
<sequence length="96" mass="10203">LARQADALRAGLDAVDRELGLFSEVRGRGLMLGAQLRPMFAGRAGEILDRCVEHGLLLLQAGPDVLRFVPALNISDEDVAEGLARLGAALREVVVA</sequence>
<feature type="non-terminal residue" evidence="3">
    <location>
        <position position="1"/>
    </location>
</feature>
<evidence type="ECO:0000256" key="2">
    <source>
        <dbReference type="ARBA" id="ARBA00022576"/>
    </source>
</evidence>
<evidence type="ECO:0000256" key="1">
    <source>
        <dbReference type="ARBA" id="ARBA00001933"/>
    </source>
</evidence>
<name>A0A5D8YQ95_9GAMM</name>
<dbReference type="RefSeq" id="WP_149353813.1">
    <property type="nucleotide sequence ID" value="NZ_VTRV01000215.1"/>
</dbReference>
<keyword evidence="4" id="KW-1185">Reference proteome</keyword>
<dbReference type="AlphaFoldDB" id="A0A5D8YQ95"/>
<reference evidence="3 4" key="1">
    <citation type="submission" date="2019-08" db="EMBL/GenBank/DDBJ databases">
        <title>Draft genome sequence of Lysobacter sp. UKS-15.</title>
        <authorList>
            <person name="Im W.-T."/>
        </authorList>
    </citation>
    <scope>NUCLEOTIDE SEQUENCE [LARGE SCALE GENOMIC DNA]</scope>
    <source>
        <strain evidence="3 4">UKS-15</strain>
    </source>
</reference>
<protein>
    <submittedName>
        <fullName evidence="3">Aminotransferase class III-fold pyridoxal phosphate-dependent enzyme</fullName>
    </submittedName>
</protein>
<comment type="cofactor">
    <cofactor evidence="1">
        <name>pyridoxal 5'-phosphate</name>
        <dbReference type="ChEBI" id="CHEBI:597326"/>
    </cofactor>
</comment>
<dbReference type="InterPro" id="IPR015422">
    <property type="entry name" value="PyrdxlP-dep_Trfase_small"/>
</dbReference>
<dbReference type="InterPro" id="IPR015424">
    <property type="entry name" value="PyrdxlP-dep_Trfase"/>
</dbReference>
<organism evidence="3 4">
    <name type="scientific">Cognatilysobacter lacus</name>
    <dbReference type="NCBI Taxonomy" id="1643323"/>
    <lineage>
        <taxon>Bacteria</taxon>
        <taxon>Pseudomonadati</taxon>
        <taxon>Pseudomonadota</taxon>
        <taxon>Gammaproteobacteria</taxon>
        <taxon>Lysobacterales</taxon>
        <taxon>Lysobacteraceae</taxon>
        <taxon>Cognatilysobacter</taxon>
    </lineage>
</organism>
<dbReference type="OrthoDB" id="9801052at2"/>
<dbReference type="PANTHER" id="PTHR11986:SF113">
    <property type="entry name" value="SUCCINYLORNITHINE TRANSAMINASE"/>
    <property type="match status" value="1"/>
</dbReference>
<dbReference type="Pfam" id="PF00202">
    <property type="entry name" value="Aminotran_3"/>
    <property type="match status" value="1"/>
</dbReference>